<dbReference type="Pfam" id="PF19619">
    <property type="entry name" value="DUF6124"/>
    <property type="match status" value="1"/>
</dbReference>
<dbReference type="RefSeq" id="WP_212544704.1">
    <property type="nucleotide sequence ID" value="NZ_JAGYHF010000004.1"/>
</dbReference>
<evidence type="ECO:0000313" key="3">
    <source>
        <dbReference type="Proteomes" id="UP000676035"/>
    </source>
</evidence>
<gene>
    <name evidence="2" type="ORF">KFS80_10060</name>
</gene>
<protein>
    <recommendedName>
        <fullName evidence="4">DUF3077 domain-containing protein</fullName>
    </recommendedName>
</protein>
<accession>A0ABS5MWE3</accession>
<name>A0ABS5MWE3_9PSED</name>
<keyword evidence="3" id="KW-1185">Reference proteome</keyword>
<evidence type="ECO:0000256" key="1">
    <source>
        <dbReference type="SAM" id="MobiDB-lite"/>
    </source>
</evidence>
<sequence length="126" mass="13361">MIKPTPNPPETDPVPDANSTSPYAAVDTKKLHAAAERALDFYLNPAAQIMSTPYTPNDMFYVNPKADTESLLANACESLASATVMLGDFAAMLEGTHRKTLLGIAQVVMLGELAVNKALDNVDPAA</sequence>
<dbReference type="Proteomes" id="UP000676035">
    <property type="component" value="Unassembled WGS sequence"/>
</dbReference>
<dbReference type="EMBL" id="JAGYHF010000004">
    <property type="protein sequence ID" value="MBS4078628.1"/>
    <property type="molecule type" value="Genomic_DNA"/>
</dbReference>
<comment type="caution">
    <text evidence="2">The sequence shown here is derived from an EMBL/GenBank/DDBJ whole genome shotgun (WGS) entry which is preliminary data.</text>
</comment>
<reference evidence="2 3" key="1">
    <citation type="submission" date="2021-04" db="EMBL/GenBank/DDBJ databases">
        <title>Pseudomonas rustica sp. nov. isolated from raw milk.</title>
        <authorList>
            <person name="Fiedler G."/>
            <person name="Gieschler S."/>
            <person name="Kabisch J."/>
            <person name="Grimmler C."/>
            <person name="Brinks E."/>
            <person name="Wagner N."/>
            <person name="Hetzer B."/>
            <person name="Franz C.M.A.P."/>
            <person name="Boehnlein C."/>
        </authorList>
    </citation>
    <scope>NUCLEOTIDE SEQUENCE [LARGE SCALE GENOMIC DNA]</scope>
    <source>
        <strain evidence="2 3">MBT-4</strain>
    </source>
</reference>
<organism evidence="2 3">
    <name type="scientific">Pseudomonas rustica</name>
    <dbReference type="NCBI Taxonomy" id="2827099"/>
    <lineage>
        <taxon>Bacteria</taxon>
        <taxon>Pseudomonadati</taxon>
        <taxon>Pseudomonadota</taxon>
        <taxon>Gammaproteobacteria</taxon>
        <taxon>Pseudomonadales</taxon>
        <taxon>Pseudomonadaceae</taxon>
        <taxon>Pseudomonas</taxon>
    </lineage>
</organism>
<evidence type="ECO:0000313" key="2">
    <source>
        <dbReference type="EMBL" id="MBS4078628.1"/>
    </source>
</evidence>
<feature type="compositionally biased region" description="Pro residues" evidence="1">
    <location>
        <begin position="1"/>
        <end position="12"/>
    </location>
</feature>
<proteinExistence type="predicted"/>
<evidence type="ECO:0008006" key="4">
    <source>
        <dbReference type="Google" id="ProtNLM"/>
    </source>
</evidence>
<feature type="region of interest" description="Disordered" evidence="1">
    <location>
        <begin position="1"/>
        <end position="23"/>
    </location>
</feature>